<dbReference type="Pfam" id="PF13302">
    <property type="entry name" value="Acetyltransf_3"/>
    <property type="match status" value="1"/>
</dbReference>
<gene>
    <name evidence="2" type="ORF">IEW27_17945</name>
    <name evidence="3" type="ORF">LNP80_21675</name>
</gene>
<comment type="caution">
    <text evidence="3">The sequence shown here is derived from an EMBL/GenBank/DDBJ whole genome shotgun (WGS) entry which is preliminary data.</text>
</comment>
<sequence>MEFFSTDRLIIRSFRESDATDLFAYFSAPRVNCFADEQLTTLEEAVKDAGEKSKDQSQFAVCLKDNDLLIGNLFAMQEEDTFNVGWNFNGRYEGKGYAREAAAGLFDYLFVQKEGRRIYCYVEDYNTRSQKLCERLGMRKEGLFMEYISFVKNDDGTPRYENTLQFAILKKEWKKLNDVI</sequence>
<dbReference type="InterPro" id="IPR000182">
    <property type="entry name" value="GNAT_dom"/>
</dbReference>
<dbReference type="SUPFAM" id="SSF55729">
    <property type="entry name" value="Acyl-CoA N-acyltransferases (Nat)"/>
    <property type="match status" value="1"/>
</dbReference>
<name>A0A9Q3UZD9_9FLAO</name>
<dbReference type="EMBL" id="JACXXP010000032">
    <property type="protein sequence ID" value="MBD3906468.1"/>
    <property type="molecule type" value="Genomic_DNA"/>
</dbReference>
<dbReference type="Proteomes" id="UP000603715">
    <property type="component" value="Unassembled WGS sequence"/>
</dbReference>
<dbReference type="GO" id="GO:0016747">
    <property type="term" value="F:acyltransferase activity, transferring groups other than amino-acyl groups"/>
    <property type="evidence" value="ECO:0007669"/>
    <property type="project" value="InterPro"/>
</dbReference>
<dbReference type="RefSeq" id="WP_191180879.1">
    <property type="nucleotide sequence ID" value="NZ_JACXXP010000032.1"/>
</dbReference>
<feature type="domain" description="N-acetyltransferase" evidence="1">
    <location>
        <begin position="9"/>
        <end position="155"/>
    </location>
</feature>
<protein>
    <submittedName>
        <fullName evidence="3">GNAT family N-acetyltransferase</fullName>
    </submittedName>
</protein>
<dbReference type="AlphaFoldDB" id="A0A9Q3UZD9"/>
<proteinExistence type="predicted"/>
<dbReference type="InterPro" id="IPR051531">
    <property type="entry name" value="N-acetyltransferase"/>
</dbReference>
<evidence type="ECO:0000313" key="2">
    <source>
        <dbReference type="EMBL" id="MBD3906468.1"/>
    </source>
</evidence>
<dbReference type="PANTHER" id="PTHR43792:SF1">
    <property type="entry name" value="N-ACETYLTRANSFERASE DOMAIN-CONTAINING PROTEIN"/>
    <property type="match status" value="1"/>
</dbReference>
<dbReference type="PANTHER" id="PTHR43792">
    <property type="entry name" value="GNAT FAMILY, PUTATIVE (AFU_ORTHOLOGUE AFUA_3G00765)-RELATED-RELATED"/>
    <property type="match status" value="1"/>
</dbReference>
<evidence type="ECO:0000259" key="1">
    <source>
        <dbReference type="PROSITE" id="PS51186"/>
    </source>
</evidence>
<keyword evidence="4" id="KW-1185">Reference proteome</keyword>
<accession>A0A9Q3UZD9</accession>
<organism evidence="3 5">
    <name type="scientific">Chryseobacterium muglaense</name>
    <dbReference type="NCBI Taxonomy" id="2893752"/>
    <lineage>
        <taxon>Bacteria</taxon>
        <taxon>Pseudomonadati</taxon>
        <taxon>Bacteroidota</taxon>
        <taxon>Flavobacteriia</taxon>
        <taxon>Flavobacteriales</taxon>
        <taxon>Weeksellaceae</taxon>
        <taxon>Chryseobacterium group</taxon>
        <taxon>Chryseobacterium</taxon>
    </lineage>
</organism>
<dbReference type="EMBL" id="JAJJML010000001">
    <property type="protein sequence ID" value="MCC9036821.1"/>
    <property type="molecule type" value="Genomic_DNA"/>
</dbReference>
<evidence type="ECO:0000313" key="5">
    <source>
        <dbReference type="Proteomes" id="UP001107960"/>
    </source>
</evidence>
<dbReference type="PROSITE" id="PS51186">
    <property type="entry name" value="GNAT"/>
    <property type="match status" value="1"/>
</dbReference>
<dbReference type="InterPro" id="IPR016181">
    <property type="entry name" value="Acyl_CoA_acyltransferase"/>
</dbReference>
<evidence type="ECO:0000313" key="3">
    <source>
        <dbReference type="EMBL" id="MCC9036821.1"/>
    </source>
</evidence>
<dbReference type="Gene3D" id="3.40.630.30">
    <property type="match status" value="1"/>
</dbReference>
<reference evidence="2" key="3">
    <citation type="submission" date="2024-05" db="EMBL/GenBank/DDBJ databases">
        <title>Description of novel Chryseobacterium sp. strain C-2.</title>
        <authorList>
            <person name="Saticioglu I.B."/>
        </authorList>
    </citation>
    <scope>NUCLEOTIDE SEQUENCE</scope>
    <source>
        <strain evidence="2">C-2</strain>
    </source>
</reference>
<evidence type="ECO:0000313" key="4">
    <source>
        <dbReference type="Proteomes" id="UP000603715"/>
    </source>
</evidence>
<reference evidence="3" key="1">
    <citation type="submission" date="2021-11" db="EMBL/GenBank/DDBJ databases">
        <title>Description of novel Chryseobacterium species.</title>
        <authorList>
            <person name="Saticioglu I.B."/>
            <person name="Ay H."/>
            <person name="Altun S."/>
            <person name="Duman M."/>
        </authorList>
    </citation>
    <scope>NUCLEOTIDE SEQUENCE</scope>
    <source>
        <strain evidence="3">C-39</strain>
    </source>
</reference>
<reference evidence="4" key="2">
    <citation type="submission" date="2023-07" db="EMBL/GenBank/DDBJ databases">
        <title>Description of novel Chryseobacterium sp. strain C-2.</title>
        <authorList>
            <person name="Saticioglu I.B."/>
        </authorList>
    </citation>
    <scope>NUCLEOTIDE SEQUENCE [LARGE SCALE GENOMIC DNA]</scope>
    <source>
        <strain evidence="4">C-2</strain>
    </source>
</reference>
<dbReference type="Proteomes" id="UP001107960">
    <property type="component" value="Unassembled WGS sequence"/>
</dbReference>